<proteinExistence type="predicted"/>
<protein>
    <recommendedName>
        <fullName evidence="3">Trimeric autotransporter adhesin YadA-like stalk domain-containing protein</fullName>
    </recommendedName>
</protein>
<accession>A0A3A8EHR6</accession>
<organism evidence="1 2">
    <name type="scientific">Acinetobacter rongchengensis</name>
    <dbReference type="NCBI Taxonomy" id="2419601"/>
    <lineage>
        <taxon>Bacteria</taxon>
        <taxon>Pseudomonadati</taxon>
        <taxon>Pseudomonadota</taxon>
        <taxon>Gammaproteobacteria</taxon>
        <taxon>Moraxellales</taxon>
        <taxon>Moraxellaceae</taxon>
        <taxon>Acinetobacter</taxon>
    </lineage>
</organism>
<comment type="caution">
    <text evidence="1">The sequence shown here is derived from an EMBL/GenBank/DDBJ whole genome shotgun (WGS) entry which is preliminary data.</text>
</comment>
<reference evidence="1 2" key="1">
    <citation type="submission" date="2018-09" db="EMBL/GenBank/DDBJ databases">
        <title>The draft genome of Acinetobacter spp. strains.</title>
        <authorList>
            <person name="Qin J."/>
            <person name="Feng Y."/>
            <person name="Zong Z."/>
        </authorList>
    </citation>
    <scope>NUCLEOTIDE SEQUENCE [LARGE SCALE GENOMIC DNA]</scope>
    <source>
        <strain evidence="1 2">WCHAc060115</strain>
    </source>
</reference>
<feature type="non-terminal residue" evidence="1">
    <location>
        <position position="209"/>
    </location>
</feature>
<gene>
    <name evidence="1" type="ORF">D7V20_19405</name>
</gene>
<name>A0A3A8EHR6_9GAMM</name>
<dbReference type="EMBL" id="RAXT01000182">
    <property type="protein sequence ID" value="RKG29534.1"/>
    <property type="molecule type" value="Genomic_DNA"/>
</dbReference>
<sequence length="209" mass="20960">TAGTGTDQTVLNKDGLTVTEGSSNTVIGAGSLSVSNGTNSLALDATKGTLEGLSNKDLSATDFATVGRAATEEQLKIVNDAQTKTNDYAVKYDDKAGVPNKDSVTFAGQAGTTPVVDPATGKMTMSGGTSLNNVASAGDYTDTANAYKGVNAGDLNNAVSDVTNKGLNFAGDTGTDVARKLGEKVNVKGGVTDLSKLSDNNIGVVADGT</sequence>
<feature type="non-terminal residue" evidence="1">
    <location>
        <position position="1"/>
    </location>
</feature>
<dbReference type="Proteomes" id="UP000280405">
    <property type="component" value="Unassembled WGS sequence"/>
</dbReference>
<dbReference type="AlphaFoldDB" id="A0A3A8EHR6"/>
<evidence type="ECO:0008006" key="3">
    <source>
        <dbReference type="Google" id="ProtNLM"/>
    </source>
</evidence>
<keyword evidence="2" id="KW-1185">Reference proteome</keyword>
<evidence type="ECO:0000313" key="2">
    <source>
        <dbReference type="Proteomes" id="UP000280405"/>
    </source>
</evidence>
<evidence type="ECO:0000313" key="1">
    <source>
        <dbReference type="EMBL" id="RKG29534.1"/>
    </source>
</evidence>